<dbReference type="PANTHER" id="PTHR43072:SF60">
    <property type="entry name" value="L-2,4-DIAMINOBUTYRIC ACID ACETYLTRANSFERASE"/>
    <property type="match status" value="1"/>
</dbReference>
<reference evidence="4" key="4">
    <citation type="submission" date="2019-03" db="EMBL/GenBank/DDBJ databases">
        <authorList>
            <person name="Huang Y."/>
        </authorList>
    </citation>
    <scope>NUCLEOTIDE SEQUENCE</scope>
    <source>
        <strain evidence="4">JCM 16608</strain>
    </source>
</reference>
<feature type="domain" description="N-acetyltransferase" evidence="2">
    <location>
        <begin position="184"/>
        <end position="326"/>
    </location>
</feature>
<dbReference type="EMBL" id="BMCK01000002">
    <property type="protein sequence ID" value="GGD15143.1"/>
    <property type="molecule type" value="Genomic_DNA"/>
</dbReference>
<evidence type="ECO:0000256" key="1">
    <source>
        <dbReference type="SAM" id="MobiDB-lite"/>
    </source>
</evidence>
<keyword evidence="6" id="KW-1185">Reference proteome</keyword>
<reference evidence="4 5" key="1">
    <citation type="journal article" date="2008" name="Int. J. Syst. Evol. Microbiol.">
        <title>Nocardioides daphniae sp. nov., isolated from Daphnia cucullata (Crustacea: Cladocera).</title>
        <authorList>
            <person name="Toth E.M."/>
            <person name="Keki Z."/>
            <person name="Homonnay Z.G."/>
            <person name="Borsodi A.K."/>
            <person name="Marialigeti K."/>
            <person name="Schumann P."/>
        </authorList>
    </citation>
    <scope>NUCLEOTIDE SEQUENCE [LARGE SCALE GENOMIC DNA]</scope>
    <source>
        <strain evidence="4 5">JCM 16608</strain>
    </source>
</reference>
<dbReference type="Proteomes" id="UP000630594">
    <property type="component" value="Unassembled WGS sequence"/>
</dbReference>
<evidence type="ECO:0000313" key="6">
    <source>
        <dbReference type="Proteomes" id="UP000630594"/>
    </source>
</evidence>
<dbReference type="Proteomes" id="UP000297025">
    <property type="component" value="Chromosome"/>
</dbReference>
<dbReference type="GO" id="GO:0016747">
    <property type="term" value="F:acyltransferase activity, transferring groups other than amino-acyl groups"/>
    <property type="evidence" value="ECO:0007669"/>
    <property type="project" value="InterPro"/>
</dbReference>
<organism evidence="4 5">
    <name type="scientific">Nocardioides daphniae</name>
    <dbReference type="NCBI Taxonomy" id="402297"/>
    <lineage>
        <taxon>Bacteria</taxon>
        <taxon>Bacillati</taxon>
        <taxon>Actinomycetota</taxon>
        <taxon>Actinomycetes</taxon>
        <taxon>Propionibacteriales</taxon>
        <taxon>Nocardioidaceae</taxon>
        <taxon>Nocardioides</taxon>
    </lineage>
</organism>
<name>A0A4P7U998_9ACTN</name>
<evidence type="ECO:0000259" key="2">
    <source>
        <dbReference type="PROSITE" id="PS51186"/>
    </source>
</evidence>
<evidence type="ECO:0000313" key="5">
    <source>
        <dbReference type="Proteomes" id="UP000297025"/>
    </source>
</evidence>
<protein>
    <submittedName>
        <fullName evidence="3 4">N-acetyltransferase</fullName>
    </submittedName>
</protein>
<dbReference type="Gene3D" id="3.40.630.30">
    <property type="match status" value="1"/>
</dbReference>
<reference evidence="3" key="5">
    <citation type="submission" date="2024-05" db="EMBL/GenBank/DDBJ databases">
        <authorList>
            <person name="Sun Q."/>
            <person name="Sedlacek I."/>
        </authorList>
    </citation>
    <scope>NUCLEOTIDE SEQUENCE</scope>
    <source>
        <strain evidence="3">CCM 7403</strain>
    </source>
</reference>
<keyword evidence="4" id="KW-0808">Transferase</keyword>
<dbReference type="Pfam" id="PF24551">
    <property type="entry name" value="SH3_Rv0428c"/>
    <property type="match status" value="1"/>
</dbReference>
<accession>A0A4P7U998</accession>
<dbReference type="SUPFAM" id="SSF55729">
    <property type="entry name" value="Acyl-CoA N-acyltransferases (Nat)"/>
    <property type="match status" value="1"/>
</dbReference>
<reference evidence="6" key="3">
    <citation type="journal article" date="2019" name="Int. J. Syst. Evol. Microbiol.">
        <title>The Global Catalogue of Microorganisms (GCM) 10K type strain sequencing project: providing services to taxonomists for standard genome sequencing and annotation.</title>
        <authorList>
            <consortium name="The Broad Institute Genomics Platform"/>
            <consortium name="The Broad Institute Genome Sequencing Center for Infectious Disease"/>
            <person name="Wu L."/>
            <person name="Ma J."/>
        </authorList>
    </citation>
    <scope>NUCLEOTIDE SEQUENCE [LARGE SCALE GENOMIC DNA]</scope>
    <source>
        <strain evidence="6">CCM 7403</strain>
    </source>
</reference>
<sequence length="326" mass="34671">MAESPDTPQVSPNVGSPATGAHGLGPHVVGQRVVVRRLLPGETGPTGGPAMTDTLGECLSWGRGLCEVRTADGTVVTIHLADIVSGKPVPPRPSVRLRVPPRELHLRSDAWPSTEHEELGEWVLRATGLVPDAQHPQGRLVRRANSALAIGDPGMPTVQAAERVRDFYAQRGQAAYATAVVDDVVDRELADLGWGLDPVGEVLVQVVAVSRAVRQLRGRATAYDVSLDEEELGAEVARAALRLGEEASLRAHLDGDVVTLHDLLVAPEHRRRGLARAVVAEALDWAASRGATTAQVQVTASNAPAVQLWGAAGFSTHHAYRYRVAD</sequence>
<dbReference type="InterPro" id="IPR000182">
    <property type="entry name" value="GNAT_dom"/>
</dbReference>
<feature type="compositionally biased region" description="Polar residues" evidence="1">
    <location>
        <begin position="1"/>
        <end position="16"/>
    </location>
</feature>
<gene>
    <name evidence="4" type="ORF">E2C04_04530</name>
    <name evidence="3" type="ORF">GCM10007231_12650</name>
</gene>
<dbReference type="CDD" id="cd04301">
    <property type="entry name" value="NAT_SF"/>
    <property type="match status" value="1"/>
</dbReference>
<feature type="region of interest" description="Disordered" evidence="1">
    <location>
        <begin position="1"/>
        <end position="26"/>
    </location>
</feature>
<evidence type="ECO:0000313" key="3">
    <source>
        <dbReference type="EMBL" id="GGD15143.1"/>
    </source>
</evidence>
<dbReference type="OrthoDB" id="9775595at2"/>
<proteinExistence type="predicted"/>
<dbReference type="RefSeq" id="WP_135831711.1">
    <property type="nucleotide sequence ID" value="NZ_BMCK01000002.1"/>
</dbReference>
<reference evidence="3" key="2">
    <citation type="journal article" date="2014" name="Int. J. Syst. Evol. Microbiol.">
        <title>Complete genome of a new Firmicutes species belonging to the dominant human colonic microbiota ('Ruminococcus bicirculans') reveals two chromosomes and a selective capacity to utilize plant glucans.</title>
        <authorList>
            <consortium name="NISC Comparative Sequencing Program"/>
            <person name="Wegmann U."/>
            <person name="Louis P."/>
            <person name="Goesmann A."/>
            <person name="Henrissat B."/>
            <person name="Duncan S.H."/>
            <person name="Flint H.J."/>
        </authorList>
    </citation>
    <scope>NUCLEOTIDE SEQUENCE</scope>
    <source>
        <strain evidence="3">CCM 7403</strain>
    </source>
</reference>
<dbReference type="Pfam" id="PF24553">
    <property type="entry name" value="Rv0428c_C"/>
    <property type="match status" value="1"/>
</dbReference>
<dbReference type="PANTHER" id="PTHR43072">
    <property type="entry name" value="N-ACETYLTRANSFERASE"/>
    <property type="match status" value="1"/>
</dbReference>
<dbReference type="EMBL" id="CP038462">
    <property type="protein sequence ID" value="QCC76662.1"/>
    <property type="molecule type" value="Genomic_DNA"/>
</dbReference>
<evidence type="ECO:0000313" key="4">
    <source>
        <dbReference type="EMBL" id="QCC76662.1"/>
    </source>
</evidence>
<dbReference type="KEGG" id="ndp:E2C04_04530"/>
<dbReference type="InterPro" id="IPR056934">
    <property type="entry name" value="SH3_Rv0428c"/>
</dbReference>
<dbReference type="InterPro" id="IPR016181">
    <property type="entry name" value="Acyl_CoA_acyltransferase"/>
</dbReference>
<dbReference type="AlphaFoldDB" id="A0A4P7U998"/>
<dbReference type="PROSITE" id="PS51186">
    <property type="entry name" value="GNAT"/>
    <property type="match status" value="1"/>
</dbReference>
<dbReference type="InterPro" id="IPR056935">
    <property type="entry name" value="Rv0428c-like_C"/>
</dbReference>